<sequence length="101" mass="10786">MRQPSEPTKVSIMASAPPVQVEACSSMQPHIEEGLSPRKEASPWNSGTGSQKAPEQGGAQPRLRCKAEADALDTWHSWDGSSSSFPGKPPRPSDWASAETV</sequence>
<dbReference type="AlphaFoldDB" id="A0AAD1RM86"/>
<dbReference type="Proteomes" id="UP001295444">
    <property type="component" value="Chromosome 03"/>
</dbReference>
<protein>
    <submittedName>
        <fullName evidence="2">Uncharacterized protein</fullName>
    </submittedName>
</protein>
<gene>
    <name evidence="2" type="ORF">PECUL_23A046787</name>
</gene>
<dbReference type="EMBL" id="OW240914">
    <property type="protein sequence ID" value="CAH2274638.1"/>
    <property type="molecule type" value="Genomic_DNA"/>
</dbReference>
<feature type="region of interest" description="Disordered" evidence="1">
    <location>
        <begin position="1"/>
        <end position="101"/>
    </location>
</feature>
<keyword evidence="3" id="KW-1185">Reference proteome</keyword>
<evidence type="ECO:0000313" key="3">
    <source>
        <dbReference type="Proteomes" id="UP001295444"/>
    </source>
</evidence>
<evidence type="ECO:0000313" key="2">
    <source>
        <dbReference type="EMBL" id="CAH2274638.1"/>
    </source>
</evidence>
<accession>A0AAD1RM86</accession>
<evidence type="ECO:0000256" key="1">
    <source>
        <dbReference type="SAM" id="MobiDB-lite"/>
    </source>
</evidence>
<feature type="compositionally biased region" description="Polar residues" evidence="1">
    <location>
        <begin position="43"/>
        <end position="53"/>
    </location>
</feature>
<name>A0AAD1RM86_PELCU</name>
<organism evidence="2 3">
    <name type="scientific">Pelobates cultripes</name>
    <name type="common">Western spadefoot toad</name>
    <dbReference type="NCBI Taxonomy" id="61616"/>
    <lineage>
        <taxon>Eukaryota</taxon>
        <taxon>Metazoa</taxon>
        <taxon>Chordata</taxon>
        <taxon>Craniata</taxon>
        <taxon>Vertebrata</taxon>
        <taxon>Euteleostomi</taxon>
        <taxon>Amphibia</taxon>
        <taxon>Batrachia</taxon>
        <taxon>Anura</taxon>
        <taxon>Pelobatoidea</taxon>
        <taxon>Pelobatidae</taxon>
        <taxon>Pelobates</taxon>
    </lineage>
</organism>
<reference evidence="2" key="1">
    <citation type="submission" date="2022-03" db="EMBL/GenBank/DDBJ databases">
        <authorList>
            <person name="Alioto T."/>
            <person name="Alioto T."/>
            <person name="Gomez Garrido J."/>
        </authorList>
    </citation>
    <scope>NUCLEOTIDE SEQUENCE</scope>
</reference>
<feature type="compositionally biased region" description="Basic and acidic residues" evidence="1">
    <location>
        <begin position="30"/>
        <end position="41"/>
    </location>
</feature>
<proteinExistence type="predicted"/>